<feature type="transmembrane region" description="Helical" evidence="1">
    <location>
        <begin position="89"/>
        <end position="107"/>
    </location>
</feature>
<evidence type="ECO:0000313" key="3">
    <source>
        <dbReference type="Proteomes" id="UP000323521"/>
    </source>
</evidence>
<dbReference type="KEGG" id="fwa:DCMF_24265"/>
<dbReference type="RefSeq" id="WP_148136812.1">
    <property type="nucleotide sequence ID" value="NZ_CP017634.1"/>
</dbReference>
<dbReference type="OrthoDB" id="1796762at2"/>
<keyword evidence="1" id="KW-1133">Transmembrane helix</keyword>
<dbReference type="AlphaFoldDB" id="A0A3G1KY95"/>
<feature type="transmembrane region" description="Helical" evidence="1">
    <location>
        <begin position="119"/>
        <end position="138"/>
    </location>
</feature>
<reference evidence="2 3" key="1">
    <citation type="submission" date="2016-10" db="EMBL/GenBank/DDBJ databases">
        <title>Complete Genome Sequence of Peptococcaceae strain DCMF.</title>
        <authorList>
            <person name="Edwards R.J."/>
            <person name="Holland S.I."/>
            <person name="Deshpande N.P."/>
            <person name="Wong Y.K."/>
            <person name="Ertan H."/>
            <person name="Manefield M."/>
            <person name="Russell T.L."/>
            <person name="Lee M.J."/>
        </authorList>
    </citation>
    <scope>NUCLEOTIDE SEQUENCE [LARGE SCALE GENOMIC DNA]</scope>
    <source>
        <strain evidence="2 3">DCMF</strain>
    </source>
</reference>
<evidence type="ECO:0000256" key="1">
    <source>
        <dbReference type="SAM" id="Phobius"/>
    </source>
</evidence>
<dbReference type="EMBL" id="CP017634">
    <property type="protein sequence ID" value="ATW27448.1"/>
    <property type="molecule type" value="Genomic_DNA"/>
</dbReference>
<name>A0A3G1KY95_FORW1</name>
<feature type="transmembrane region" description="Helical" evidence="1">
    <location>
        <begin position="63"/>
        <end position="80"/>
    </location>
</feature>
<sequence length="144" mass="16214">MKDRVLIGFISGILAAMGADIINWVLYCLNYTDMRFLDWAAVVFLGHLATNLMEVIVMQITQMIWDGVMGIVFIMIIPAIKSYGLVMKGVIFAFVLLFIFKGATVLFDLPDLKIISLETFLSNVFCTIIWGILVALIIKRFKAL</sequence>
<evidence type="ECO:0000313" key="2">
    <source>
        <dbReference type="EMBL" id="ATW27448.1"/>
    </source>
</evidence>
<keyword evidence="3" id="KW-1185">Reference proteome</keyword>
<gene>
    <name evidence="2" type="ORF">DCMF_24265</name>
</gene>
<organism evidence="2 3">
    <name type="scientific">Formimonas warabiya</name>
    <dbReference type="NCBI Taxonomy" id="1761012"/>
    <lineage>
        <taxon>Bacteria</taxon>
        <taxon>Bacillati</taxon>
        <taxon>Bacillota</taxon>
        <taxon>Clostridia</taxon>
        <taxon>Eubacteriales</taxon>
        <taxon>Peptococcaceae</taxon>
        <taxon>Candidatus Formimonas</taxon>
    </lineage>
</organism>
<proteinExistence type="predicted"/>
<feature type="transmembrane region" description="Helical" evidence="1">
    <location>
        <begin position="6"/>
        <end position="29"/>
    </location>
</feature>
<dbReference type="Proteomes" id="UP000323521">
    <property type="component" value="Chromosome"/>
</dbReference>
<accession>A0A3G1KY95</accession>
<keyword evidence="1" id="KW-0812">Transmembrane</keyword>
<protein>
    <submittedName>
        <fullName evidence="2">Uncharacterized protein</fullName>
    </submittedName>
</protein>
<keyword evidence="1" id="KW-0472">Membrane</keyword>